<evidence type="ECO:0000313" key="9">
    <source>
        <dbReference type="Ensembl" id="ENSGWIP00000020951.1"/>
    </source>
</evidence>
<organism evidence="9 10">
    <name type="scientific">Gouania willdenowi</name>
    <name type="common">Blunt-snouted clingfish</name>
    <name type="synonym">Lepadogaster willdenowi</name>
    <dbReference type="NCBI Taxonomy" id="441366"/>
    <lineage>
        <taxon>Eukaryota</taxon>
        <taxon>Metazoa</taxon>
        <taxon>Chordata</taxon>
        <taxon>Craniata</taxon>
        <taxon>Vertebrata</taxon>
        <taxon>Euteleostomi</taxon>
        <taxon>Actinopterygii</taxon>
        <taxon>Neopterygii</taxon>
        <taxon>Teleostei</taxon>
        <taxon>Neoteleostei</taxon>
        <taxon>Acanthomorphata</taxon>
        <taxon>Ovalentaria</taxon>
        <taxon>Blenniimorphae</taxon>
        <taxon>Blenniiformes</taxon>
        <taxon>Gobiesocoidei</taxon>
        <taxon>Gobiesocidae</taxon>
        <taxon>Gobiesocinae</taxon>
        <taxon>Gouania</taxon>
    </lineage>
</organism>
<keyword evidence="10" id="KW-1185">Reference proteome</keyword>
<sequence>RPDWEWCKVNGCYNNKRKNPHKHFFSVPKPNTDAKAELAKRWLHIIGTKYTFETFPFGRNSVVCEDHFTPSCYERDLRNELMGSRPKRRLKPDAVPTEFHQRKSLDGRRQGGSVTKTNQSTVIIQ</sequence>
<evidence type="ECO:0000313" key="10">
    <source>
        <dbReference type="Proteomes" id="UP000694680"/>
    </source>
</evidence>
<dbReference type="InterPro" id="IPR038441">
    <property type="entry name" value="THAP_Znf_sf"/>
</dbReference>
<dbReference type="GO" id="GO:0003700">
    <property type="term" value="F:DNA-binding transcription factor activity"/>
    <property type="evidence" value="ECO:0007669"/>
    <property type="project" value="UniProtKB-UniRule"/>
</dbReference>
<feature type="region of interest" description="Disordered" evidence="7">
    <location>
        <begin position="83"/>
        <end position="125"/>
    </location>
</feature>
<dbReference type="PANTHER" id="PTHR46600:SF11">
    <property type="entry name" value="THAP DOMAIN-CONTAINING PROTEIN 10"/>
    <property type="match status" value="1"/>
</dbReference>
<keyword evidence="4 5" id="KW-0238">DNA-binding</keyword>
<evidence type="ECO:0000256" key="5">
    <source>
        <dbReference type="PROSITE-ProRule" id="PRU00309"/>
    </source>
</evidence>
<dbReference type="PANTHER" id="PTHR46600">
    <property type="entry name" value="THAP DOMAIN-CONTAINING"/>
    <property type="match status" value="1"/>
</dbReference>
<comment type="function">
    <text evidence="6">DNA-binding transcription regulator that regulates endothelial cell proliferation and G1/S cell-cycle progression. Specifically binds the 5'-[AT]NTNN[GT]GGCA[AGT]-3' core DNA sequence and acts by modulating expression of pRB-E2F cell-cycle target genes.</text>
</comment>
<dbReference type="Proteomes" id="UP000694680">
    <property type="component" value="Chromosome 3"/>
</dbReference>
<name>A0A8C5EFL5_GOUWI</name>
<feature type="compositionally biased region" description="Basic and acidic residues" evidence="7">
    <location>
        <begin position="99"/>
        <end position="109"/>
    </location>
</feature>
<keyword evidence="6" id="KW-0131">Cell cycle</keyword>
<evidence type="ECO:0000256" key="1">
    <source>
        <dbReference type="ARBA" id="ARBA00022723"/>
    </source>
</evidence>
<dbReference type="SMART" id="SM00692">
    <property type="entry name" value="DM3"/>
    <property type="match status" value="1"/>
</dbReference>
<feature type="domain" description="THAP-type" evidence="8">
    <location>
        <begin position="1"/>
        <end position="99"/>
    </location>
</feature>
<dbReference type="AlphaFoldDB" id="A0A8C5EFL5"/>
<keyword evidence="6" id="KW-0539">Nucleus</keyword>
<dbReference type="PROSITE" id="PS50950">
    <property type="entry name" value="ZF_THAP"/>
    <property type="match status" value="1"/>
</dbReference>
<evidence type="ECO:0000256" key="2">
    <source>
        <dbReference type="ARBA" id="ARBA00022771"/>
    </source>
</evidence>
<keyword evidence="6" id="KW-0805">Transcription regulation</keyword>
<dbReference type="GO" id="GO:0005654">
    <property type="term" value="C:nucleoplasm"/>
    <property type="evidence" value="ECO:0007669"/>
    <property type="project" value="UniProtKB-SubCell"/>
</dbReference>
<dbReference type="InterPro" id="IPR006612">
    <property type="entry name" value="THAP_Znf"/>
</dbReference>
<evidence type="ECO:0000256" key="4">
    <source>
        <dbReference type="ARBA" id="ARBA00023125"/>
    </source>
</evidence>
<keyword evidence="3" id="KW-0862">Zinc</keyword>
<dbReference type="SUPFAM" id="SSF57716">
    <property type="entry name" value="Glucocorticoid receptor-like (DNA-binding domain)"/>
    <property type="match status" value="1"/>
</dbReference>
<dbReference type="SMART" id="SM00980">
    <property type="entry name" value="THAP"/>
    <property type="match status" value="1"/>
</dbReference>
<keyword evidence="6" id="KW-0804">Transcription</keyword>
<reference evidence="9" key="2">
    <citation type="submission" date="2025-08" db="UniProtKB">
        <authorList>
            <consortium name="Ensembl"/>
        </authorList>
    </citation>
    <scope>IDENTIFICATION</scope>
</reference>
<proteinExistence type="inferred from homology"/>
<comment type="subcellular location">
    <subcellularLocation>
        <location evidence="6">Nucleus</location>
        <location evidence="6">Nucleoplasm</location>
    </subcellularLocation>
</comment>
<keyword evidence="2 5" id="KW-0863">Zinc-finger</keyword>
<reference evidence="9" key="3">
    <citation type="submission" date="2025-09" db="UniProtKB">
        <authorList>
            <consortium name="Ensembl"/>
        </authorList>
    </citation>
    <scope>IDENTIFICATION</scope>
</reference>
<reference evidence="9" key="1">
    <citation type="submission" date="2020-06" db="EMBL/GenBank/DDBJ databases">
        <authorList>
            <consortium name="Wellcome Sanger Institute Data Sharing"/>
        </authorList>
    </citation>
    <scope>NUCLEOTIDE SEQUENCE [LARGE SCALE GENOMIC DNA]</scope>
</reference>
<dbReference type="Pfam" id="PF05485">
    <property type="entry name" value="THAP"/>
    <property type="match status" value="1"/>
</dbReference>
<protein>
    <recommendedName>
        <fullName evidence="6">THAP domain-containing protein 1</fullName>
    </recommendedName>
</protein>
<keyword evidence="1" id="KW-0479">Metal-binding</keyword>
<dbReference type="Gene3D" id="6.20.210.20">
    <property type="entry name" value="THAP domain"/>
    <property type="match status" value="1"/>
</dbReference>
<evidence type="ECO:0000259" key="8">
    <source>
        <dbReference type="PROSITE" id="PS50950"/>
    </source>
</evidence>
<evidence type="ECO:0000256" key="7">
    <source>
        <dbReference type="SAM" id="MobiDB-lite"/>
    </source>
</evidence>
<keyword evidence="6" id="KW-0175">Coiled coil</keyword>
<feature type="compositionally biased region" description="Polar residues" evidence="7">
    <location>
        <begin position="112"/>
        <end position="125"/>
    </location>
</feature>
<accession>A0A8C5EFL5</accession>
<dbReference type="GO" id="GO:0043565">
    <property type="term" value="F:sequence-specific DNA binding"/>
    <property type="evidence" value="ECO:0007669"/>
    <property type="project" value="UniProtKB-UniRule"/>
</dbReference>
<evidence type="ECO:0000256" key="6">
    <source>
        <dbReference type="RuleBase" id="RU369073"/>
    </source>
</evidence>
<comment type="similarity">
    <text evidence="6">Belongs to the THAP1 family.</text>
</comment>
<dbReference type="Ensembl" id="ENSGWIT00000022998.1">
    <property type="protein sequence ID" value="ENSGWIP00000020951.1"/>
    <property type="gene ID" value="ENSGWIG00000011343.1"/>
</dbReference>
<dbReference type="GO" id="GO:0008270">
    <property type="term" value="F:zinc ion binding"/>
    <property type="evidence" value="ECO:0007669"/>
    <property type="project" value="UniProtKB-KW"/>
</dbReference>
<dbReference type="GO" id="GO:0001935">
    <property type="term" value="P:endothelial cell proliferation"/>
    <property type="evidence" value="ECO:0007669"/>
    <property type="project" value="UniProtKB-UniRule"/>
</dbReference>
<dbReference type="InterPro" id="IPR026516">
    <property type="entry name" value="THAP1/10"/>
</dbReference>
<evidence type="ECO:0000256" key="3">
    <source>
        <dbReference type="ARBA" id="ARBA00022833"/>
    </source>
</evidence>